<reference evidence="2" key="1">
    <citation type="submission" date="2022-10" db="EMBL/GenBank/DDBJ databases">
        <title>Genome sequences of endogenous nimaviruses in decapod crustaceans.</title>
        <authorList>
            <person name="Kawato S."/>
            <person name="Nozaki R."/>
            <person name="Kondo H."/>
            <person name="Hirono I."/>
        </authorList>
    </citation>
    <scope>NUCLEOTIDE SEQUENCE</scope>
    <source>
        <strain evidence="2">Lva-Nima_1</strain>
    </source>
</reference>
<protein>
    <submittedName>
        <fullName evidence="2">Wsv271-like protein</fullName>
    </submittedName>
</protein>
<accession>A0A9C7EY89</accession>
<feature type="compositionally biased region" description="Acidic residues" evidence="1">
    <location>
        <begin position="487"/>
        <end position="499"/>
    </location>
</feature>
<evidence type="ECO:0000256" key="1">
    <source>
        <dbReference type="SAM" id="MobiDB-lite"/>
    </source>
</evidence>
<name>A0A9C7EY89_9VIRU</name>
<feature type="region of interest" description="Disordered" evidence="1">
    <location>
        <begin position="473"/>
        <end position="501"/>
    </location>
</feature>
<proteinExistence type="predicted"/>
<sequence length="1147" mass="129374">MLSINNNNIIGSSDGSGNNHSKCNNPNGDIVDINTADSNLINANVNNNNIKDSRDNPNSAIIRTNTTVSNLTTANTTKNIITNNIKDPPSTFDNPNSAIIGTNTAVSNSATANTTKTPPHSDIESIFIQNIGKLFGKAMITYIMTKMETTYSEEEEDDDDGEDDIDDQFRSRYKLINRAIKALATFIINTSPESERSLLDLYRAEKAKLTRMVTDLAVKKYMDNPFQRAIIRHASAGDSNTISFLEQEIKNRNPKMTTHEAMKIVANFKNDLINIFCLPIIEIIAKLSNDANVRLDMYMVIVAFVEREYSTCYTNHKDFSEINFANLVYDLNLYYLQQRNRDEKITISEKDLEFIKSKHLPIPDGTSLQLASNIYFKNDPLLGRLPVNIDSIYRIATFLASVKSIEDKSIICQGTFEYIIFLLRQCLTNEALTSCNNNYSQNLQDLGDYHSSFIDSFVEFERRFKKRINKRKWRSNNNNNNNRKDDSNDEDDDGYDDNMDTYNPVMVNSDNNSFNNRYYLATGIFGDGSIIGQRLISLVENGDIAGLQKLTDSVLAYNNNNNNVSPFINLYVQNLIDIISVQGERLKNIKLFQCESSVDVLPGSISSSSSSSCHDMLKNESNFLNDSSLAARETDDRCSIIINYESALLTNMSNEKIITNSSSTDNKMMLITDMFATQLPAHNLFIEIFTTLLQKAFPNETITTTKRSILSTQAKTMSPFGPDSVIASVYAIEFFSLKKNVRTIHLLKKKNHHNDDSELLLKFNTAIESSLQDIKVAEAKKKVVEEAKTYLERNGATIINIIEHITTTEKNKDTVTLPYSLNSLIEGIMTVLVKTIYLTRLKILNTNTVEHHTATAASTSSHASALGGDIQVLMLIPEIVEWLVEHLASQVETAMSSILETKLPSRFEDQIYESNKSKLASTAVTESEIGKLFIQSMANDYLTNIDNVLNVPHSNQHHRLREQLVRLVVDKSTSVLKKQCWTLIIMVVMILIDHNRDTTLNIQNINLTEDNEASNLVAYLNILNIDKNRKKQLKQVISAVCLSVAKKAAFSFARLSNSHFAYLLQRFNIVPRNSGNYQYNNSNNKRMVSNININNNNDKSSPSIPASTTKRYKRGEYFKLRQSPSSIKHSNITILDGIINKYQNVSN</sequence>
<feature type="compositionally biased region" description="Low complexity" evidence="1">
    <location>
        <begin position="1"/>
        <end position="19"/>
    </location>
</feature>
<dbReference type="EMBL" id="LC738872">
    <property type="protein sequence ID" value="BDT62140.1"/>
    <property type="molecule type" value="Genomic_DNA"/>
</dbReference>
<feature type="region of interest" description="Disordered" evidence="1">
    <location>
        <begin position="1"/>
        <end position="24"/>
    </location>
</feature>
<organism evidence="2">
    <name type="scientific">Litopenaeus vannamei majanivirus Nimav-1_LVa</name>
    <dbReference type="NCBI Taxonomy" id="2984273"/>
    <lineage>
        <taxon>Viruses</taxon>
        <taxon>Viruses incertae sedis</taxon>
        <taxon>Naldaviricetes</taxon>
        <taxon>Nimaviridae</taxon>
    </lineage>
</organism>
<evidence type="ECO:0000313" key="2">
    <source>
        <dbReference type="EMBL" id="BDT62140.1"/>
    </source>
</evidence>